<sequence length="34" mass="3871">MVEKVKTAETGKLGLTVIFQYKIPLKKGNFIYLV</sequence>
<accession>A0A5A5RFG4</accession>
<gene>
    <name evidence="1" type="ORF">MiYa_03463</name>
</gene>
<comment type="caution">
    <text evidence="1">The sequence shown here is derived from an EMBL/GenBank/DDBJ whole genome shotgun (WGS) entry which is preliminary data.</text>
</comment>
<proteinExistence type="predicted"/>
<name>A0A5A5RFG4_MICAE</name>
<dbReference type="EMBL" id="BHVO01000074">
    <property type="protein sequence ID" value="GCA71917.1"/>
    <property type="molecule type" value="Genomic_DNA"/>
</dbReference>
<evidence type="ECO:0000313" key="1">
    <source>
        <dbReference type="EMBL" id="GCA71917.1"/>
    </source>
</evidence>
<dbReference type="Proteomes" id="UP000323569">
    <property type="component" value="Unassembled WGS sequence"/>
</dbReference>
<organism evidence="1 2">
    <name type="scientific">Microcystis aeruginosa NIES-2519</name>
    <dbReference type="NCBI Taxonomy" id="2303981"/>
    <lineage>
        <taxon>Bacteria</taxon>
        <taxon>Bacillati</taxon>
        <taxon>Cyanobacteriota</taxon>
        <taxon>Cyanophyceae</taxon>
        <taxon>Oscillatoriophycideae</taxon>
        <taxon>Chroococcales</taxon>
        <taxon>Microcystaceae</taxon>
        <taxon>Microcystis</taxon>
    </lineage>
</organism>
<dbReference type="AlphaFoldDB" id="A0A5A5RFG4"/>
<protein>
    <submittedName>
        <fullName evidence="1">Uncharacterized protein</fullName>
    </submittedName>
</protein>
<reference evidence="1 2" key="1">
    <citation type="submission" date="2018-09" db="EMBL/GenBank/DDBJ databases">
        <title>Evolutionary history of phycoerythrin pigmentation in the water bloom-forming cyanobacterium Microcystis aeruginosa.</title>
        <authorList>
            <person name="Tanabe Y."/>
            <person name="Tanabe Y."/>
            <person name="Yamaguchi H."/>
        </authorList>
    </citation>
    <scope>NUCLEOTIDE SEQUENCE [LARGE SCALE GENOMIC DNA]</scope>
    <source>
        <strain evidence="1 2">NIES-2519</strain>
    </source>
</reference>
<evidence type="ECO:0000313" key="2">
    <source>
        <dbReference type="Proteomes" id="UP000323569"/>
    </source>
</evidence>